<evidence type="ECO:0000313" key="3">
    <source>
        <dbReference type="Proteomes" id="UP001169069"/>
    </source>
</evidence>
<dbReference type="EMBL" id="JAQIBD010000002">
    <property type="protein sequence ID" value="MDM5271740.1"/>
    <property type="molecule type" value="Genomic_DNA"/>
</dbReference>
<dbReference type="Pfam" id="PF00903">
    <property type="entry name" value="Glyoxalase"/>
    <property type="match status" value="1"/>
</dbReference>
<evidence type="ECO:0000259" key="1">
    <source>
        <dbReference type="PROSITE" id="PS51819"/>
    </source>
</evidence>
<dbReference type="PANTHER" id="PTHR41294:SF1">
    <property type="entry name" value="CADMIUM-INDUCED PROTEIN CADI"/>
    <property type="match status" value="1"/>
</dbReference>
<feature type="domain" description="VOC" evidence="1">
    <location>
        <begin position="25"/>
        <end position="139"/>
    </location>
</feature>
<dbReference type="PANTHER" id="PTHR41294">
    <property type="entry name" value="CADMIUM-INDUCED PROTEIN CADI"/>
    <property type="match status" value="1"/>
</dbReference>
<dbReference type="InterPro" id="IPR029068">
    <property type="entry name" value="Glyas_Bleomycin-R_OHBP_Dase"/>
</dbReference>
<accession>A0ABT7QY26</accession>
<dbReference type="Proteomes" id="UP001169069">
    <property type="component" value="Unassembled WGS sequence"/>
</dbReference>
<dbReference type="InterPro" id="IPR049789">
    <property type="entry name" value="ArsI/CadI-like"/>
</dbReference>
<protein>
    <submittedName>
        <fullName evidence="2">ArsI/CadI family heavy metal resistance metalloenzyme</fullName>
    </submittedName>
</protein>
<sequence>MIFTAQKTDTGTCCSSNQSKSNNMKRLHIHISVDDLEQNRVFYTALFGMEPTKVKEDYIQWLVDDPAVNFAISKGKSKSGLNHLGLQVDSEEAVNAIEKRLVNAGITGEKQDEAACCYAKSKKYWVQDPQDVIWENYHTMDQIEVFGGDSFTGGVGCCEPTFPKDDTCSTGCC</sequence>
<gene>
    <name evidence="2" type="ORF">PGH07_06095</name>
</gene>
<dbReference type="InterPro" id="IPR052393">
    <property type="entry name" value="Cadmium-induced_rsp"/>
</dbReference>
<dbReference type="InterPro" id="IPR037523">
    <property type="entry name" value="VOC_core"/>
</dbReference>
<dbReference type="NCBIfam" id="NF041414">
    <property type="entry name" value="ArsI_CadI_VOC"/>
    <property type="match status" value="1"/>
</dbReference>
<dbReference type="InterPro" id="IPR004360">
    <property type="entry name" value="Glyas_Fos-R_dOase_dom"/>
</dbReference>
<proteinExistence type="predicted"/>
<dbReference type="Gene3D" id="3.10.180.10">
    <property type="entry name" value="2,3-Dihydroxybiphenyl 1,2-Dioxygenase, domain 1"/>
    <property type="match status" value="1"/>
</dbReference>
<comment type="caution">
    <text evidence="2">The sequence shown here is derived from an EMBL/GenBank/DDBJ whole genome shotgun (WGS) entry which is preliminary data.</text>
</comment>
<organism evidence="2 3">
    <name type="scientific">Sulfurovum zhangzhouensis</name>
    <dbReference type="NCBI Taxonomy" id="3019067"/>
    <lineage>
        <taxon>Bacteria</taxon>
        <taxon>Pseudomonadati</taxon>
        <taxon>Campylobacterota</taxon>
        <taxon>Epsilonproteobacteria</taxon>
        <taxon>Campylobacterales</taxon>
        <taxon>Sulfurovaceae</taxon>
        <taxon>Sulfurovum</taxon>
    </lineage>
</organism>
<dbReference type="PROSITE" id="PS51819">
    <property type="entry name" value="VOC"/>
    <property type="match status" value="1"/>
</dbReference>
<reference evidence="2" key="1">
    <citation type="submission" date="2023-01" db="EMBL/GenBank/DDBJ databases">
        <title>Sulfurovum sp. zt1-1 genome assembly.</title>
        <authorList>
            <person name="Wang J."/>
        </authorList>
    </citation>
    <scope>NUCLEOTIDE SEQUENCE</scope>
    <source>
        <strain evidence="2">Zt1-1</strain>
    </source>
</reference>
<dbReference type="RefSeq" id="WP_289413468.1">
    <property type="nucleotide sequence ID" value="NZ_JAQIBD010000002.1"/>
</dbReference>
<evidence type="ECO:0000313" key="2">
    <source>
        <dbReference type="EMBL" id="MDM5271740.1"/>
    </source>
</evidence>
<dbReference type="SUPFAM" id="SSF54593">
    <property type="entry name" value="Glyoxalase/Bleomycin resistance protein/Dihydroxybiphenyl dioxygenase"/>
    <property type="match status" value="1"/>
</dbReference>
<name>A0ABT7QY26_9BACT</name>
<keyword evidence="3" id="KW-1185">Reference proteome</keyword>